<keyword evidence="7" id="KW-1185">Reference proteome</keyword>
<feature type="repeat" description="PPR" evidence="3">
    <location>
        <begin position="427"/>
        <end position="461"/>
    </location>
</feature>
<evidence type="ECO:0000313" key="7">
    <source>
        <dbReference type="Proteomes" id="UP000325577"/>
    </source>
</evidence>
<feature type="repeat" description="PPR" evidence="3">
    <location>
        <begin position="127"/>
        <end position="161"/>
    </location>
</feature>
<dbReference type="FunFam" id="1.25.40.10:FF:000682">
    <property type="entry name" value="Pentatricopeptide repeat-containing protein At3g16610"/>
    <property type="match status" value="1"/>
</dbReference>
<dbReference type="EMBL" id="CM018052">
    <property type="protein sequence ID" value="KAA8515535.1"/>
    <property type="molecule type" value="Genomic_DNA"/>
</dbReference>
<organism evidence="6 7">
    <name type="scientific">Nyssa sinensis</name>
    <dbReference type="NCBI Taxonomy" id="561372"/>
    <lineage>
        <taxon>Eukaryota</taxon>
        <taxon>Viridiplantae</taxon>
        <taxon>Streptophyta</taxon>
        <taxon>Embryophyta</taxon>
        <taxon>Tracheophyta</taxon>
        <taxon>Spermatophyta</taxon>
        <taxon>Magnoliopsida</taxon>
        <taxon>eudicotyledons</taxon>
        <taxon>Gunneridae</taxon>
        <taxon>Pentapetalae</taxon>
        <taxon>asterids</taxon>
        <taxon>Cornales</taxon>
        <taxon>Nyssaceae</taxon>
        <taxon>Nyssa</taxon>
    </lineage>
</organism>
<feature type="repeat" description="PPR" evidence="3">
    <location>
        <begin position="396"/>
        <end position="426"/>
    </location>
</feature>
<accession>A0A5J4ZAC3</accession>
<gene>
    <name evidence="6" type="ORF">F0562_018854</name>
</gene>
<dbReference type="Pfam" id="PF13041">
    <property type="entry name" value="PPR_2"/>
    <property type="match status" value="3"/>
</dbReference>
<dbReference type="NCBIfam" id="TIGR00756">
    <property type="entry name" value="PPR"/>
    <property type="match status" value="7"/>
</dbReference>
<evidence type="ECO:0000256" key="1">
    <source>
        <dbReference type="ARBA" id="ARBA00022737"/>
    </source>
</evidence>
<feature type="repeat" description="PPR" evidence="3">
    <location>
        <begin position="225"/>
        <end position="259"/>
    </location>
</feature>
<dbReference type="PROSITE" id="PS51375">
    <property type="entry name" value="PPR"/>
    <property type="match status" value="7"/>
</dbReference>
<reference evidence="6 7" key="1">
    <citation type="submission" date="2019-09" db="EMBL/GenBank/DDBJ databases">
        <title>A chromosome-level genome assembly of the Chinese tupelo Nyssa sinensis.</title>
        <authorList>
            <person name="Yang X."/>
            <person name="Kang M."/>
            <person name="Yang Y."/>
            <person name="Xiong H."/>
            <person name="Wang M."/>
            <person name="Zhang Z."/>
            <person name="Wang Z."/>
            <person name="Wu H."/>
            <person name="Ma T."/>
            <person name="Liu J."/>
            <person name="Xi Z."/>
        </authorList>
    </citation>
    <scope>NUCLEOTIDE SEQUENCE [LARGE SCALE GENOMIC DNA]</scope>
    <source>
        <strain evidence="6">J267</strain>
        <tissue evidence="6">Leaf</tissue>
    </source>
</reference>
<dbReference type="InterPro" id="IPR046960">
    <property type="entry name" value="PPR_At4g14850-like_plant"/>
</dbReference>
<dbReference type="PANTHER" id="PTHR47926:SF451">
    <property type="entry name" value="TETRATRICOPEPTIDE-LIKE HELICAL DOMAIN SUPERFAMILY"/>
    <property type="match status" value="1"/>
</dbReference>
<comment type="similarity">
    <text evidence="2">Belongs to the PPR family. PCMP-E subfamily.</text>
</comment>
<keyword evidence="4" id="KW-0175">Coiled coil</keyword>
<dbReference type="FunFam" id="1.25.40.10:FF:000090">
    <property type="entry name" value="Pentatricopeptide repeat-containing protein, chloroplastic"/>
    <property type="match status" value="1"/>
</dbReference>
<dbReference type="Gene3D" id="1.25.40.10">
    <property type="entry name" value="Tetratricopeptide repeat domain"/>
    <property type="match status" value="4"/>
</dbReference>
<dbReference type="FunFam" id="1.25.40.10:FF:000196">
    <property type="entry name" value="Pentatricopeptide repeat-containing protein At4g14850"/>
    <property type="match status" value="1"/>
</dbReference>
<dbReference type="OrthoDB" id="185373at2759"/>
<dbReference type="Pfam" id="PF01535">
    <property type="entry name" value="PPR"/>
    <property type="match status" value="5"/>
</dbReference>
<name>A0A5J4ZAC3_9ASTE</name>
<feature type="coiled-coil region" evidence="4">
    <location>
        <begin position="826"/>
        <end position="886"/>
    </location>
</feature>
<dbReference type="AlphaFoldDB" id="A0A5J4ZAC3"/>
<dbReference type="Pfam" id="PF06364">
    <property type="entry name" value="DUF1068"/>
    <property type="match status" value="1"/>
</dbReference>
<feature type="region of interest" description="Disordered" evidence="5">
    <location>
        <begin position="1"/>
        <end position="22"/>
    </location>
</feature>
<feature type="repeat" description="PPR" evidence="3">
    <location>
        <begin position="194"/>
        <end position="224"/>
    </location>
</feature>
<dbReference type="InterPro" id="IPR002885">
    <property type="entry name" value="PPR_rpt"/>
</dbReference>
<dbReference type="FunFam" id="1.25.40.10:FF:000351">
    <property type="entry name" value="Pentatricopeptide repeat-containing protein"/>
    <property type="match status" value="1"/>
</dbReference>
<evidence type="ECO:0000256" key="5">
    <source>
        <dbReference type="SAM" id="MobiDB-lite"/>
    </source>
</evidence>
<keyword evidence="1" id="KW-0677">Repeat</keyword>
<evidence type="ECO:0000256" key="3">
    <source>
        <dbReference type="PROSITE-ProRule" id="PRU00708"/>
    </source>
</evidence>
<dbReference type="GO" id="GO:0003723">
    <property type="term" value="F:RNA binding"/>
    <property type="evidence" value="ECO:0007669"/>
    <property type="project" value="InterPro"/>
</dbReference>
<dbReference type="InterPro" id="IPR011990">
    <property type="entry name" value="TPR-like_helical_dom_sf"/>
</dbReference>
<sequence>MNKLKPSFFSPQKPPAPPPQPTTITTTKSFNAIINRLASEGAHQDVLLTYSSMLKHYTPPDTHTFPSLLKACTSLNLLSHGLSFHQLIIVNGYSSDAYIASSLINLYARFGYADIARQVFEMMPGRNIVPWTTMIGCYSRAGDVNTAFHLFNRMRHEGIQPTSVTLLGMIAGVSEGTQVQCLHACALRYGFASDIAFLNSMLNMYSKRGRVEDARELFELMDTRDIISWNSLVSGYAEGGNIREVLQLLHRMRDEGMEPDQQTIGSLVSATARQNNLRMGKLVHGHVLTAGLELDAHLKTSLIVMYLKCGNVDDACWIFERTPDKDVILWTAMISGLVQNECADKALVLFRWMLTSRVRPSTATIACALAACARMGSFNLGTSVHGFMLRQRMQLDIPTQNSLVTMYAKCGRLEQSRAVFDMMDERDVVSWNAIVAGYAQSGHLCNAFLLFNEMRTNLQRPDSITVVSLLQACASTGAFHQGKWIHNFVIRSCLGPCILIDTALVDMYSKCGDLDTARKCFDRMSHHDLFSWSTIIAGYGNHSKGETALEMFIEFLQTGLEPNHVIFLSILSACGHNGLVDQGLSLFDSMTKNFKIEPKLEHRACIVDLFSRAGRVEDAYEFYTRMFPEPTVEVLGILLDACRTSGNVELGDIIAREIFMLKPVDAGNYLQLAHSYATTARWDGVGEAWIQMRTLGLKKLPGSEFFIEPNGGWDQLQHSLHRLIWSIRVDLKYPVTRNARNIIVESDSEISIELVQAEESKTGTYEALVQDCRLLASKFNSCSFAHLLIQEGFNSTSFTDCMKHDPEVSEEMEKSFTDLLSEELKLREAEALENQQRADMALLEAKKMASQYQKEADKCNSGMETCEQAREKAEAALQAQKEHTAKWELRARQKGWKEGPIKSHVKSFRGVRIPIDNV</sequence>
<feature type="repeat" description="PPR" evidence="3">
    <location>
        <begin position="326"/>
        <end position="360"/>
    </location>
</feature>
<dbReference type="PANTHER" id="PTHR47926">
    <property type="entry name" value="PENTATRICOPEPTIDE REPEAT-CONTAINING PROTEIN"/>
    <property type="match status" value="1"/>
</dbReference>
<evidence type="ECO:0000256" key="4">
    <source>
        <dbReference type="SAM" id="Coils"/>
    </source>
</evidence>
<dbReference type="GO" id="GO:0004523">
    <property type="term" value="F:RNA-DNA hybrid ribonuclease activity"/>
    <property type="evidence" value="ECO:0007669"/>
    <property type="project" value="InterPro"/>
</dbReference>
<dbReference type="Proteomes" id="UP000325577">
    <property type="component" value="Linkage Group LG9"/>
</dbReference>
<dbReference type="FunFam" id="1.25.40.10:FF:000436">
    <property type="entry name" value="Pentatricopeptide repeat-containing protein At5g39350 family"/>
    <property type="match status" value="1"/>
</dbReference>
<evidence type="ECO:0000313" key="6">
    <source>
        <dbReference type="EMBL" id="KAA8515535.1"/>
    </source>
</evidence>
<feature type="compositionally biased region" description="Low complexity" evidence="5">
    <location>
        <begin position="1"/>
        <end position="11"/>
    </location>
</feature>
<dbReference type="GO" id="GO:0009451">
    <property type="term" value="P:RNA modification"/>
    <property type="evidence" value="ECO:0007669"/>
    <property type="project" value="InterPro"/>
</dbReference>
<dbReference type="InterPro" id="IPR010471">
    <property type="entry name" value="DUF1068"/>
</dbReference>
<evidence type="ECO:0000256" key="2">
    <source>
        <dbReference type="ARBA" id="ARBA00061659"/>
    </source>
</evidence>
<dbReference type="SUPFAM" id="SSF48452">
    <property type="entry name" value="TPR-like"/>
    <property type="match status" value="1"/>
</dbReference>
<feature type="compositionally biased region" description="Pro residues" evidence="5">
    <location>
        <begin position="12"/>
        <end position="21"/>
    </location>
</feature>
<proteinExistence type="inferred from homology"/>
<protein>
    <submittedName>
        <fullName evidence="6">Uncharacterized protein</fullName>
    </submittedName>
</protein>
<feature type="repeat" description="PPR" evidence="3">
    <location>
        <begin position="528"/>
        <end position="562"/>
    </location>
</feature>